<dbReference type="PANTHER" id="PTHR43162">
    <property type="match status" value="1"/>
</dbReference>
<dbReference type="Pfam" id="PF05368">
    <property type="entry name" value="NmrA"/>
    <property type="match status" value="1"/>
</dbReference>
<sequence>MYVIMGGTGHVGSATADILLNRGKAVTIVTRYSSRVSGWRAKGAEIVEADVNHVSSLHAALRRGRRALLLNPPADPTTDTDAVERCTIANILAALAGSGLEKVVAVSTGGAQSGDRIGDLSTLWQLEEGLRQQSIPAAINRGAYYMSNWDSLLGTVCSTGKLPSMFPADLPIPMVAPQDLGRFAADRLLSGTDDAGVRYVEGPKRYSSAEVARAFSKALGRPIDVEVTRRVEWYDAFLRLGFSEAAALSYTRMTEVSLDNGFDMPAEALRGTTTLERYINSLVARSETS</sequence>
<dbReference type="SUPFAM" id="SSF51735">
    <property type="entry name" value="NAD(P)-binding Rossmann-fold domains"/>
    <property type="match status" value="1"/>
</dbReference>
<dbReference type="InterPro" id="IPR008030">
    <property type="entry name" value="NmrA-like"/>
</dbReference>
<dbReference type="InterPro" id="IPR051604">
    <property type="entry name" value="Ergot_Alk_Oxidoreductase"/>
</dbReference>
<dbReference type="Proteomes" id="UP000193553">
    <property type="component" value="Unassembled WGS sequence"/>
</dbReference>
<organism evidence="2 3">
    <name type="scientific">Bradyrhizobium canariense</name>
    <dbReference type="NCBI Taxonomy" id="255045"/>
    <lineage>
        <taxon>Bacteria</taxon>
        <taxon>Pseudomonadati</taxon>
        <taxon>Pseudomonadota</taxon>
        <taxon>Alphaproteobacteria</taxon>
        <taxon>Hyphomicrobiales</taxon>
        <taxon>Nitrobacteraceae</taxon>
        <taxon>Bradyrhizobium</taxon>
    </lineage>
</organism>
<evidence type="ECO:0000259" key="1">
    <source>
        <dbReference type="Pfam" id="PF05368"/>
    </source>
</evidence>
<name>A0A1X3FSN3_9BRAD</name>
<accession>A0A1X3FSN3</accession>
<protein>
    <submittedName>
        <fullName evidence="2">NmrA family transcriptional regulator</fullName>
    </submittedName>
</protein>
<dbReference type="AlphaFoldDB" id="A0A1X3FSN3"/>
<proteinExistence type="predicted"/>
<feature type="domain" description="NmrA-like" evidence="1">
    <location>
        <begin position="3"/>
        <end position="278"/>
    </location>
</feature>
<dbReference type="Gene3D" id="3.90.25.10">
    <property type="entry name" value="UDP-galactose 4-epimerase, domain 1"/>
    <property type="match status" value="1"/>
</dbReference>
<evidence type="ECO:0000313" key="2">
    <source>
        <dbReference type="EMBL" id="OSJ06781.1"/>
    </source>
</evidence>
<dbReference type="PANTHER" id="PTHR43162:SF1">
    <property type="entry name" value="PRESTALK A DIFFERENTIATION PROTEIN A"/>
    <property type="match status" value="1"/>
</dbReference>
<dbReference type="Gene3D" id="3.40.50.720">
    <property type="entry name" value="NAD(P)-binding Rossmann-like Domain"/>
    <property type="match status" value="1"/>
</dbReference>
<dbReference type="EMBL" id="NAFI01000178">
    <property type="protein sequence ID" value="OSJ06781.1"/>
    <property type="molecule type" value="Genomic_DNA"/>
</dbReference>
<gene>
    <name evidence="2" type="ORF">BSZ18_21550</name>
</gene>
<reference evidence="2 3" key="1">
    <citation type="submission" date="2017-03" db="EMBL/GenBank/DDBJ databases">
        <title>Whole genome sequences of fourteen strains of Bradyrhizobium canariense and one strain of Bradyrhizobium japonicum isolated from Lupinus (Papilionoideae: Genisteae) species in Algeria.</title>
        <authorList>
            <person name="Crovadore J."/>
            <person name="Chekireb D."/>
            <person name="Brachmann A."/>
            <person name="Chablais R."/>
            <person name="Cochard B."/>
            <person name="Lefort F."/>
        </authorList>
    </citation>
    <scope>NUCLEOTIDE SEQUENCE [LARGE SCALE GENOMIC DNA]</scope>
    <source>
        <strain evidence="2 3">UBMA195</strain>
    </source>
</reference>
<comment type="caution">
    <text evidence="2">The sequence shown here is derived from an EMBL/GenBank/DDBJ whole genome shotgun (WGS) entry which is preliminary data.</text>
</comment>
<dbReference type="InterPro" id="IPR036291">
    <property type="entry name" value="NAD(P)-bd_dom_sf"/>
</dbReference>
<evidence type="ECO:0000313" key="3">
    <source>
        <dbReference type="Proteomes" id="UP000193553"/>
    </source>
</evidence>